<proteinExistence type="predicted"/>
<gene>
    <name evidence="1" type="ORF">O6H91_17G084500</name>
</gene>
<organism evidence="1 2">
    <name type="scientific">Diphasiastrum complanatum</name>
    <name type="common">Issler's clubmoss</name>
    <name type="synonym">Lycopodium complanatum</name>
    <dbReference type="NCBI Taxonomy" id="34168"/>
    <lineage>
        <taxon>Eukaryota</taxon>
        <taxon>Viridiplantae</taxon>
        <taxon>Streptophyta</taxon>
        <taxon>Embryophyta</taxon>
        <taxon>Tracheophyta</taxon>
        <taxon>Lycopodiopsida</taxon>
        <taxon>Lycopodiales</taxon>
        <taxon>Lycopodiaceae</taxon>
        <taxon>Lycopodioideae</taxon>
        <taxon>Diphasiastrum</taxon>
    </lineage>
</organism>
<dbReference type="Proteomes" id="UP001162992">
    <property type="component" value="Chromosome 17"/>
</dbReference>
<reference evidence="2" key="1">
    <citation type="journal article" date="2024" name="Proc. Natl. Acad. Sci. U.S.A.">
        <title>Extraordinary preservation of gene collinearity over three hundred million years revealed in homosporous lycophytes.</title>
        <authorList>
            <person name="Li C."/>
            <person name="Wickell D."/>
            <person name="Kuo L.Y."/>
            <person name="Chen X."/>
            <person name="Nie B."/>
            <person name="Liao X."/>
            <person name="Peng D."/>
            <person name="Ji J."/>
            <person name="Jenkins J."/>
            <person name="Williams M."/>
            <person name="Shu S."/>
            <person name="Plott C."/>
            <person name="Barry K."/>
            <person name="Rajasekar S."/>
            <person name="Grimwood J."/>
            <person name="Han X."/>
            <person name="Sun S."/>
            <person name="Hou Z."/>
            <person name="He W."/>
            <person name="Dai G."/>
            <person name="Sun C."/>
            <person name="Schmutz J."/>
            <person name="Leebens-Mack J.H."/>
            <person name="Li F.W."/>
            <person name="Wang L."/>
        </authorList>
    </citation>
    <scope>NUCLEOTIDE SEQUENCE [LARGE SCALE GENOMIC DNA]</scope>
    <source>
        <strain evidence="2">cv. PW_Plant_1</strain>
    </source>
</reference>
<name>A0ACC2B8R9_DIPCM</name>
<comment type="caution">
    <text evidence="1">The sequence shown here is derived from an EMBL/GenBank/DDBJ whole genome shotgun (WGS) entry which is preliminary data.</text>
</comment>
<accession>A0ACC2B8R9</accession>
<evidence type="ECO:0000313" key="2">
    <source>
        <dbReference type="Proteomes" id="UP001162992"/>
    </source>
</evidence>
<dbReference type="EMBL" id="CM055108">
    <property type="protein sequence ID" value="KAJ7526155.1"/>
    <property type="molecule type" value="Genomic_DNA"/>
</dbReference>
<evidence type="ECO:0000313" key="1">
    <source>
        <dbReference type="EMBL" id="KAJ7526155.1"/>
    </source>
</evidence>
<sequence>MAQPGIATISHLPHERYLAPKKIQGSSSNMAPSSFALFSLHSSYGYKQFSSKGFTPRVCWCPSLHASPYCILSQHSKVKKSSFIQAFTSNGEEFCNGSTKVTEKYPGLKHRVAFRCCDAAKFGGSSRRNVAVCWTKLDSEERAIEAGLGFQEQELPEGRRKLLPVMLWTMLAIYVVWLFLAPTAPGDPVWAIKPGTVSMIADLSLNFFFILPLCNAAGINFMMAPVLHPTAEALFNMVMGWTLMFAPLIFTDRKRNQFRGSLEALWLGQMFLTNIFLIPYMAIRISKSISEEQMPSQFTAASQEHGIVYTTMTSGAQIVGLVGGLVGVLSVLWAIAGRFGEDFGSLTDRASFFVNYICSDRLAYAFVWDIGLYSLFQPWLIGDNIENVDERKQSAVKILRFVPYCGLVAYLWGLSRRSQKSLI</sequence>
<keyword evidence="2" id="KW-1185">Reference proteome</keyword>
<protein>
    <submittedName>
        <fullName evidence="1">Uncharacterized protein</fullName>
    </submittedName>
</protein>